<name>A0A087U592_STEMI</name>
<keyword evidence="2" id="KW-1185">Reference proteome</keyword>
<evidence type="ECO:0000313" key="1">
    <source>
        <dbReference type="EMBL" id="KFM72531.1"/>
    </source>
</evidence>
<dbReference type="EMBL" id="KK118239">
    <property type="protein sequence ID" value="KFM72531.1"/>
    <property type="molecule type" value="Genomic_DNA"/>
</dbReference>
<organism evidence="1 2">
    <name type="scientific">Stegodyphus mimosarum</name>
    <name type="common">African social velvet spider</name>
    <dbReference type="NCBI Taxonomy" id="407821"/>
    <lineage>
        <taxon>Eukaryota</taxon>
        <taxon>Metazoa</taxon>
        <taxon>Ecdysozoa</taxon>
        <taxon>Arthropoda</taxon>
        <taxon>Chelicerata</taxon>
        <taxon>Arachnida</taxon>
        <taxon>Araneae</taxon>
        <taxon>Araneomorphae</taxon>
        <taxon>Entelegynae</taxon>
        <taxon>Eresoidea</taxon>
        <taxon>Eresidae</taxon>
        <taxon>Stegodyphus</taxon>
    </lineage>
</organism>
<evidence type="ECO:0000313" key="2">
    <source>
        <dbReference type="Proteomes" id="UP000054359"/>
    </source>
</evidence>
<sequence>MACITRLISSFALLRVSARIDLDIILRIFLNKMDQYPQVT</sequence>
<proteinExistence type="predicted"/>
<dbReference type="Proteomes" id="UP000054359">
    <property type="component" value="Unassembled WGS sequence"/>
</dbReference>
<protein>
    <submittedName>
        <fullName evidence="1">Uncharacterized protein</fullName>
    </submittedName>
</protein>
<dbReference type="AlphaFoldDB" id="A0A087U592"/>
<feature type="non-terminal residue" evidence="1">
    <location>
        <position position="40"/>
    </location>
</feature>
<accession>A0A087U592</accession>
<gene>
    <name evidence="1" type="ORF">X975_01391</name>
</gene>
<reference evidence="1 2" key="1">
    <citation type="submission" date="2013-11" db="EMBL/GenBank/DDBJ databases">
        <title>Genome sequencing of Stegodyphus mimosarum.</title>
        <authorList>
            <person name="Bechsgaard J."/>
        </authorList>
    </citation>
    <scope>NUCLEOTIDE SEQUENCE [LARGE SCALE GENOMIC DNA]</scope>
</reference>